<dbReference type="AlphaFoldDB" id="A0A1H1D785"/>
<dbReference type="PROSITE" id="PS00059">
    <property type="entry name" value="ADH_ZINC"/>
    <property type="match status" value="1"/>
</dbReference>
<dbReference type="InterPro" id="IPR050129">
    <property type="entry name" value="Zn_alcohol_dh"/>
</dbReference>
<evidence type="ECO:0000256" key="2">
    <source>
        <dbReference type="ARBA" id="ARBA00022723"/>
    </source>
</evidence>
<reference evidence="8 9" key="1">
    <citation type="submission" date="2016-10" db="EMBL/GenBank/DDBJ databases">
        <authorList>
            <person name="de Groot N.N."/>
        </authorList>
    </citation>
    <scope>NUCLEOTIDE SEQUENCE [LARGE SCALE GENOMIC DNA]</scope>
    <source>
        <strain evidence="8 9">DSM 43794</strain>
    </source>
</reference>
<dbReference type="InterPro" id="IPR011032">
    <property type="entry name" value="GroES-like_sf"/>
</dbReference>
<evidence type="ECO:0000313" key="9">
    <source>
        <dbReference type="Proteomes" id="UP000217103"/>
    </source>
</evidence>
<dbReference type="Gene3D" id="3.40.50.720">
    <property type="entry name" value="NAD(P)-binding Rossmann-like Domain"/>
    <property type="match status" value="1"/>
</dbReference>
<keyword evidence="2 5" id="KW-0479">Metal-binding</keyword>
<feature type="domain" description="Alcohol dehydrogenase-like C-terminal" evidence="6">
    <location>
        <begin position="179"/>
        <end position="301"/>
    </location>
</feature>
<dbReference type="Gene3D" id="3.90.180.10">
    <property type="entry name" value="Medium-chain alcohol dehydrogenases, catalytic domain"/>
    <property type="match status" value="1"/>
</dbReference>
<protein>
    <submittedName>
        <fullName evidence="8">Threonine dehydrogenase</fullName>
    </submittedName>
</protein>
<comment type="cofactor">
    <cofactor evidence="1 5">
        <name>Zn(2+)</name>
        <dbReference type="ChEBI" id="CHEBI:29105"/>
    </cofactor>
</comment>
<dbReference type="InterPro" id="IPR013154">
    <property type="entry name" value="ADH-like_N"/>
</dbReference>
<gene>
    <name evidence="8" type="ORF">SAMN04489764_1854</name>
</gene>
<dbReference type="Pfam" id="PF08240">
    <property type="entry name" value="ADH_N"/>
    <property type="match status" value="1"/>
</dbReference>
<evidence type="ECO:0000259" key="6">
    <source>
        <dbReference type="Pfam" id="PF00107"/>
    </source>
</evidence>
<evidence type="ECO:0000259" key="7">
    <source>
        <dbReference type="Pfam" id="PF08240"/>
    </source>
</evidence>
<accession>A0A1H1D785</accession>
<keyword evidence="9" id="KW-1185">Reference proteome</keyword>
<dbReference type="InterPro" id="IPR036291">
    <property type="entry name" value="NAD(P)-bd_dom_sf"/>
</dbReference>
<dbReference type="STRING" id="35622.SAMN04489764_1854"/>
<dbReference type="OrthoDB" id="9797931at2"/>
<dbReference type="PANTHER" id="PTHR43401">
    <property type="entry name" value="L-THREONINE 3-DEHYDROGENASE"/>
    <property type="match status" value="1"/>
</dbReference>
<keyword evidence="3 5" id="KW-0862">Zinc</keyword>
<evidence type="ECO:0000256" key="3">
    <source>
        <dbReference type="ARBA" id="ARBA00022833"/>
    </source>
</evidence>
<name>A0A1H1D785_9ACTN</name>
<sequence>MKVAVVTGPEAVELRDEPEPRVGADEVFVEVGACGLCTMERRLFLGEKRIYPVAPGHEVAGRVTKVGEAVAELPGSPKVGDTVTVDLLTRCGTCSTCRRGRSALCKRPQGGTLSDGTISFGAGLSEGVVVKAVQAHVTGSAPIGHAAMGEPLACVVHSLRLGGMRAGDRVAVIGAGYMGRLHLALARHRGAAAVGMIDVSRSRLDEARTAGAAWTADPTRPDELEAAGKHDIVFVTAGAPGALETAVDLCDDGGTVVLYGAFPKEMAVPVLPDAIHHRELSIVGVYSQEPEDWREAAGLIASGALAADLDALVSARYSLENVREALKFAATTPVYRVLVGAL</sequence>
<evidence type="ECO:0000256" key="1">
    <source>
        <dbReference type="ARBA" id="ARBA00001947"/>
    </source>
</evidence>
<dbReference type="Proteomes" id="UP000217103">
    <property type="component" value="Unassembled WGS sequence"/>
</dbReference>
<evidence type="ECO:0000256" key="5">
    <source>
        <dbReference type="RuleBase" id="RU361277"/>
    </source>
</evidence>
<feature type="domain" description="Alcohol dehydrogenase-like N-terminal" evidence="7">
    <location>
        <begin position="23"/>
        <end position="135"/>
    </location>
</feature>
<dbReference type="GO" id="GO:0008270">
    <property type="term" value="F:zinc ion binding"/>
    <property type="evidence" value="ECO:0007669"/>
    <property type="project" value="InterPro"/>
</dbReference>
<evidence type="ECO:0000256" key="4">
    <source>
        <dbReference type="ARBA" id="ARBA00023002"/>
    </source>
</evidence>
<comment type="similarity">
    <text evidence="5">Belongs to the zinc-containing alcohol dehydrogenase family.</text>
</comment>
<organism evidence="8 9">
    <name type="scientific">Thermostaphylospora chromogena</name>
    <dbReference type="NCBI Taxonomy" id="35622"/>
    <lineage>
        <taxon>Bacteria</taxon>
        <taxon>Bacillati</taxon>
        <taxon>Actinomycetota</taxon>
        <taxon>Actinomycetes</taxon>
        <taxon>Streptosporangiales</taxon>
        <taxon>Thermomonosporaceae</taxon>
        <taxon>Thermostaphylospora</taxon>
    </lineage>
</organism>
<proteinExistence type="inferred from homology"/>
<dbReference type="EMBL" id="FNKK01000002">
    <property type="protein sequence ID" value="SDQ72280.1"/>
    <property type="molecule type" value="Genomic_DNA"/>
</dbReference>
<dbReference type="InterPro" id="IPR013149">
    <property type="entry name" value="ADH-like_C"/>
</dbReference>
<dbReference type="PANTHER" id="PTHR43401:SF2">
    <property type="entry name" value="L-THREONINE 3-DEHYDROGENASE"/>
    <property type="match status" value="1"/>
</dbReference>
<dbReference type="RefSeq" id="WP_093258659.1">
    <property type="nucleotide sequence ID" value="NZ_FNKK01000002.1"/>
</dbReference>
<evidence type="ECO:0000313" key="8">
    <source>
        <dbReference type="EMBL" id="SDQ72280.1"/>
    </source>
</evidence>
<dbReference type="Pfam" id="PF00107">
    <property type="entry name" value="ADH_zinc_N"/>
    <property type="match status" value="1"/>
</dbReference>
<dbReference type="GO" id="GO:0016491">
    <property type="term" value="F:oxidoreductase activity"/>
    <property type="evidence" value="ECO:0007669"/>
    <property type="project" value="UniProtKB-KW"/>
</dbReference>
<dbReference type="InterPro" id="IPR002328">
    <property type="entry name" value="ADH_Zn_CS"/>
</dbReference>
<dbReference type="SUPFAM" id="SSF50129">
    <property type="entry name" value="GroES-like"/>
    <property type="match status" value="1"/>
</dbReference>
<dbReference type="SUPFAM" id="SSF51735">
    <property type="entry name" value="NAD(P)-binding Rossmann-fold domains"/>
    <property type="match status" value="1"/>
</dbReference>
<keyword evidence="4" id="KW-0560">Oxidoreductase</keyword>